<evidence type="ECO:0000256" key="3">
    <source>
        <dbReference type="ARBA" id="ARBA00022475"/>
    </source>
</evidence>
<feature type="transmembrane region" description="Helical" evidence="8">
    <location>
        <begin position="79"/>
        <end position="97"/>
    </location>
</feature>
<dbReference type="GO" id="GO:0005886">
    <property type="term" value="C:plasma membrane"/>
    <property type="evidence" value="ECO:0007669"/>
    <property type="project" value="UniProtKB-SubCell"/>
</dbReference>
<keyword evidence="4 8" id="KW-0812">Transmembrane</keyword>
<dbReference type="GO" id="GO:0016746">
    <property type="term" value="F:acyltransferase activity"/>
    <property type="evidence" value="ECO:0007669"/>
    <property type="project" value="UniProtKB-KW"/>
</dbReference>
<dbReference type="Proteomes" id="UP000199228">
    <property type="component" value="Unassembled WGS sequence"/>
</dbReference>
<dbReference type="GO" id="GO:0042121">
    <property type="term" value="P:alginic acid biosynthetic process"/>
    <property type="evidence" value="ECO:0007669"/>
    <property type="project" value="InterPro"/>
</dbReference>
<dbReference type="PANTHER" id="PTHR13285">
    <property type="entry name" value="ACYLTRANSFERASE"/>
    <property type="match status" value="1"/>
</dbReference>
<accession>A0A1G6CCT2</accession>
<keyword evidence="6 7" id="KW-0472">Membrane</keyword>
<dbReference type="AlphaFoldDB" id="A0A1G6CCT2"/>
<feature type="transmembrane region" description="Helical" evidence="8">
    <location>
        <begin position="355"/>
        <end position="372"/>
    </location>
</feature>
<dbReference type="InterPro" id="IPR051085">
    <property type="entry name" value="MB_O-acyltransferase"/>
</dbReference>
<feature type="transmembrane region" description="Helical" evidence="8">
    <location>
        <begin position="329"/>
        <end position="348"/>
    </location>
</feature>
<evidence type="ECO:0000256" key="5">
    <source>
        <dbReference type="ARBA" id="ARBA00022989"/>
    </source>
</evidence>
<keyword evidence="5 8" id="KW-1133">Transmembrane helix</keyword>
<dbReference type="InterPro" id="IPR004299">
    <property type="entry name" value="MBOAT_fam"/>
</dbReference>
<reference evidence="9 10" key="1">
    <citation type="submission" date="2016-10" db="EMBL/GenBank/DDBJ databases">
        <authorList>
            <person name="de Groot N.N."/>
        </authorList>
    </citation>
    <scope>NUCLEOTIDE SEQUENCE [LARGE SCALE GENOMIC DNA]</scope>
    <source>
        <strain evidence="9 10">DSM 3217</strain>
    </source>
</reference>
<comment type="subcellular location">
    <subcellularLocation>
        <location evidence="1">Cell membrane</location>
        <topology evidence="1">Multi-pass membrane protein</topology>
    </subcellularLocation>
</comment>
<feature type="transmembrane region" description="Helical" evidence="8">
    <location>
        <begin position="117"/>
        <end position="135"/>
    </location>
</feature>
<feature type="transmembrane region" description="Helical" evidence="8">
    <location>
        <begin position="225"/>
        <end position="244"/>
    </location>
</feature>
<evidence type="ECO:0000256" key="8">
    <source>
        <dbReference type="SAM" id="Phobius"/>
    </source>
</evidence>
<dbReference type="OrthoDB" id="9805788at2"/>
<feature type="transmembrane region" description="Helical" evidence="8">
    <location>
        <begin position="6"/>
        <end position="22"/>
    </location>
</feature>
<organism evidence="9 10">
    <name type="scientific">Eubacterium oxidoreducens</name>
    <dbReference type="NCBI Taxonomy" id="1732"/>
    <lineage>
        <taxon>Bacteria</taxon>
        <taxon>Bacillati</taxon>
        <taxon>Bacillota</taxon>
        <taxon>Clostridia</taxon>
        <taxon>Eubacteriales</taxon>
        <taxon>Eubacteriaceae</taxon>
        <taxon>Eubacterium</taxon>
    </lineage>
</organism>
<gene>
    <name evidence="9" type="ORF">SAMN02910417_02270</name>
</gene>
<evidence type="ECO:0000256" key="4">
    <source>
        <dbReference type="ARBA" id="ARBA00022692"/>
    </source>
</evidence>
<comment type="similarity">
    <text evidence="2 7">Belongs to the membrane-bound acyltransferase family.</text>
</comment>
<dbReference type="PIRSF" id="PIRSF016636">
    <property type="entry name" value="AlgI_DltB"/>
    <property type="match status" value="1"/>
</dbReference>
<feature type="transmembrane region" description="Helical" evidence="8">
    <location>
        <begin position="29"/>
        <end position="44"/>
    </location>
</feature>
<dbReference type="PIRSF" id="PIRSF500217">
    <property type="entry name" value="AlgI"/>
    <property type="match status" value="1"/>
</dbReference>
<feature type="transmembrane region" description="Helical" evidence="8">
    <location>
        <begin position="307"/>
        <end position="323"/>
    </location>
</feature>
<dbReference type="InterPro" id="IPR024194">
    <property type="entry name" value="Ac/AlaTfrase_AlgI/DltB"/>
</dbReference>
<feature type="transmembrane region" description="Helical" evidence="8">
    <location>
        <begin position="50"/>
        <end position="67"/>
    </location>
</feature>
<feature type="transmembrane region" description="Helical" evidence="8">
    <location>
        <begin position="408"/>
        <end position="429"/>
    </location>
</feature>
<keyword evidence="3 7" id="KW-1003">Cell membrane</keyword>
<evidence type="ECO:0000256" key="7">
    <source>
        <dbReference type="PIRNR" id="PIRNR016636"/>
    </source>
</evidence>
<dbReference type="EMBL" id="FMXR01000018">
    <property type="protein sequence ID" value="SDB30687.1"/>
    <property type="molecule type" value="Genomic_DNA"/>
</dbReference>
<dbReference type="Pfam" id="PF03062">
    <property type="entry name" value="MBOAT"/>
    <property type="match status" value="1"/>
</dbReference>
<keyword evidence="7" id="KW-0012">Acyltransferase</keyword>
<protein>
    <recommendedName>
        <fullName evidence="11">Alginate O-acetyltransferase complex protein AlgI</fullName>
    </recommendedName>
</protein>
<evidence type="ECO:0000256" key="2">
    <source>
        <dbReference type="ARBA" id="ARBA00010323"/>
    </source>
</evidence>
<feature type="transmembrane region" description="Helical" evidence="8">
    <location>
        <begin position="147"/>
        <end position="166"/>
    </location>
</feature>
<evidence type="ECO:0000313" key="10">
    <source>
        <dbReference type="Proteomes" id="UP000199228"/>
    </source>
</evidence>
<evidence type="ECO:0000256" key="6">
    <source>
        <dbReference type="ARBA" id="ARBA00023136"/>
    </source>
</evidence>
<proteinExistence type="inferred from homology"/>
<dbReference type="STRING" id="1732.SAMN02910417_02270"/>
<name>A0A1G6CCT2_EUBOX</name>
<dbReference type="InterPro" id="IPR028362">
    <property type="entry name" value="AlgI"/>
</dbReference>
<dbReference type="RefSeq" id="WP_090174470.1">
    <property type="nucleotide sequence ID" value="NZ_FMXR01000018.1"/>
</dbReference>
<keyword evidence="7" id="KW-0808">Transferase</keyword>
<keyword evidence="10" id="KW-1185">Reference proteome</keyword>
<evidence type="ECO:0000256" key="1">
    <source>
        <dbReference type="ARBA" id="ARBA00004651"/>
    </source>
</evidence>
<evidence type="ECO:0008006" key="11">
    <source>
        <dbReference type="Google" id="ProtNLM"/>
    </source>
</evidence>
<feature type="transmembrane region" description="Helical" evidence="8">
    <location>
        <begin position="441"/>
        <end position="463"/>
    </location>
</feature>
<sequence>MLFVSLVFLFLFLPLNLGLYYLLKGHRKIQNIILFLASLFFYAWGEPKFLVILIVSIIVNWALAVLIARNKIRIIKKTLLSISIILNIGMLFVFKYLNFFVNQINCLDGINITIKEIALPIGISFFTFQALSYVVDVYRGEKCQKSPFYVGLYIAFFPQLIAGPIVRYNSIESQIMNRRETIEGFKQGIIRFTQGFVKKVLLANTMAVIADKAFETVGGNLTVSFAWLGAVAYTLQIFFDFSGYSDMAIGLGKMFGFNFEENFNFPYMSKSITEFWRRWHISLSTWFRDYVYIPIGGNRTGSSLRNYFNLFVVWLLTGVWHGANWTFIAWGLLYFVFLILEKATAYGVFIKKHKIIGHIYTLFVVNLLWVIFRADGIKQALLYIRTMFGIANVEFYSGQMWVYIKENIVYLCFAILLSTNILSRIKKALVQRTINSTRKQVFIHVVGELCLFVLFLVAIVYVINGTYNPFIYFHF</sequence>
<evidence type="ECO:0000313" key="9">
    <source>
        <dbReference type="EMBL" id="SDB30687.1"/>
    </source>
</evidence>
<dbReference type="PANTHER" id="PTHR13285:SF18">
    <property type="entry name" value="PROTEIN-CYSTEINE N-PALMITOYLTRANSFERASE RASP"/>
    <property type="match status" value="1"/>
</dbReference>